<comment type="caution">
    <text evidence="3">The sequence shown here is derived from an EMBL/GenBank/DDBJ whole genome shotgun (WGS) entry which is preliminary data.</text>
</comment>
<dbReference type="Proteomes" id="UP000812013">
    <property type="component" value="Unassembled WGS sequence"/>
</dbReference>
<dbReference type="NCBIfam" id="TIGR00481">
    <property type="entry name" value="YbhB/YbcL family Raf kinase inhibitor-like protein"/>
    <property type="match status" value="1"/>
</dbReference>
<dbReference type="InterPro" id="IPR008914">
    <property type="entry name" value="PEBP"/>
</dbReference>
<dbReference type="EMBL" id="WTFF01000034">
    <property type="protein sequence ID" value="MBW5481813.1"/>
    <property type="molecule type" value="Genomic_DNA"/>
</dbReference>
<dbReference type="InterPro" id="IPR036610">
    <property type="entry name" value="PEBP-like_sf"/>
</dbReference>
<comment type="similarity">
    <text evidence="1">Belongs to the UPF0098 family.</text>
</comment>
<feature type="region of interest" description="Disordered" evidence="2">
    <location>
        <begin position="15"/>
        <end position="35"/>
    </location>
</feature>
<dbReference type="RefSeq" id="WP_219665751.1">
    <property type="nucleotide sequence ID" value="NZ_WTFF01000034.1"/>
</dbReference>
<dbReference type="InterPro" id="IPR005247">
    <property type="entry name" value="YbhB_YbcL/LppC-like"/>
</dbReference>
<dbReference type="Pfam" id="PF01161">
    <property type="entry name" value="PBP"/>
    <property type="match status" value="1"/>
</dbReference>
<dbReference type="Gene3D" id="3.90.280.10">
    <property type="entry name" value="PEBP-like"/>
    <property type="match status" value="1"/>
</dbReference>
<dbReference type="CDD" id="cd00865">
    <property type="entry name" value="PEBP_bact_arch"/>
    <property type="match status" value="1"/>
</dbReference>
<gene>
    <name evidence="3" type="ORF">GPJ59_07920</name>
</gene>
<dbReference type="PANTHER" id="PTHR30289">
    <property type="entry name" value="UNCHARACTERIZED PROTEIN YBCL-RELATED"/>
    <property type="match status" value="1"/>
</dbReference>
<organism evidence="3 4">
    <name type="scientific">Streptomyces bambusae</name>
    <dbReference type="NCBI Taxonomy" id="1550616"/>
    <lineage>
        <taxon>Bacteria</taxon>
        <taxon>Bacillati</taxon>
        <taxon>Actinomycetota</taxon>
        <taxon>Actinomycetes</taxon>
        <taxon>Kitasatosporales</taxon>
        <taxon>Streptomycetaceae</taxon>
        <taxon>Streptomyces</taxon>
    </lineage>
</organism>
<evidence type="ECO:0000256" key="2">
    <source>
        <dbReference type="SAM" id="MobiDB-lite"/>
    </source>
</evidence>
<keyword evidence="3" id="KW-0649">Protein kinase inhibitor</keyword>
<accession>A0ABS6Z243</accession>
<evidence type="ECO:0000256" key="1">
    <source>
        <dbReference type="ARBA" id="ARBA00007120"/>
    </source>
</evidence>
<sequence length="150" mass="16327">MTAMELSSTAFDDHTAIPRRYSGEGENLSPPLTWSEAPEGTAELVLLCEDPDAPGGSFLHWLVTGIDPGVTRAEEGQKPRGGLPWPNGFGRQGWGGPMPPPGHGQHRYFFRLYALSEPLTLHDRPTVDAVHRAVKGRELAVGTLVGTYQR</sequence>
<evidence type="ECO:0000313" key="4">
    <source>
        <dbReference type="Proteomes" id="UP000812013"/>
    </source>
</evidence>
<evidence type="ECO:0000313" key="3">
    <source>
        <dbReference type="EMBL" id="MBW5481813.1"/>
    </source>
</evidence>
<dbReference type="GO" id="GO:0004860">
    <property type="term" value="F:protein kinase inhibitor activity"/>
    <property type="evidence" value="ECO:0007669"/>
    <property type="project" value="UniProtKB-KW"/>
</dbReference>
<feature type="region of interest" description="Disordered" evidence="2">
    <location>
        <begin position="71"/>
        <end position="101"/>
    </location>
</feature>
<proteinExistence type="inferred from homology"/>
<keyword evidence="4" id="KW-1185">Reference proteome</keyword>
<name>A0ABS6Z243_9ACTN</name>
<reference evidence="3 4" key="1">
    <citation type="submission" date="2019-12" db="EMBL/GenBank/DDBJ databases">
        <title>Genome sequence of Streptomyces bambusae.</title>
        <authorList>
            <person name="Bansal K."/>
            <person name="Choksket S."/>
            <person name="Korpole S."/>
            <person name="Patil P.B."/>
        </authorList>
    </citation>
    <scope>NUCLEOTIDE SEQUENCE [LARGE SCALE GENOMIC DNA]</scope>
    <source>
        <strain evidence="3 4">SK60</strain>
    </source>
</reference>
<protein>
    <submittedName>
        <fullName evidence="3">YbhB/YbcL family Raf kinase inhibitor-like protein</fullName>
    </submittedName>
</protein>
<dbReference type="SUPFAM" id="SSF49777">
    <property type="entry name" value="PEBP-like"/>
    <property type="match status" value="1"/>
</dbReference>
<dbReference type="PANTHER" id="PTHR30289:SF1">
    <property type="entry name" value="PEBP (PHOSPHATIDYLETHANOLAMINE-BINDING PROTEIN) FAMILY PROTEIN"/>
    <property type="match status" value="1"/>
</dbReference>